<feature type="short sequence motif" description="Histidine triad motif" evidence="2 3">
    <location>
        <begin position="98"/>
        <end position="102"/>
    </location>
</feature>
<name>A0A0G0BEF6_9BACT</name>
<dbReference type="GO" id="GO:0003824">
    <property type="term" value="F:catalytic activity"/>
    <property type="evidence" value="ECO:0007669"/>
    <property type="project" value="InterPro"/>
</dbReference>
<feature type="active site" description="Tele-AMP-histidine intermediate" evidence="1">
    <location>
        <position position="100"/>
    </location>
</feature>
<protein>
    <recommendedName>
        <fullName evidence="4">HIT domain-containing protein</fullName>
    </recommendedName>
</protein>
<dbReference type="PANTHER" id="PTHR23089">
    <property type="entry name" value="HISTIDINE TRIAD HIT PROTEIN"/>
    <property type="match status" value="1"/>
</dbReference>
<sequence length="115" mass="13242">MDCIFCKVITRETSTKWIIEENDDLIVIEDINPSEPTDWLVVSKKHIVSVNEIENDDKELIWKMLLKAKELAKKYDLVGSGYKLLINVGKGAGQIIDHLHIHILSKLKVKNSQRF</sequence>
<dbReference type="SUPFAM" id="SSF54197">
    <property type="entry name" value="HIT-like"/>
    <property type="match status" value="1"/>
</dbReference>
<reference evidence="5 6" key="1">
    <citation type="journal article" date="2015" name="Nature">
        <title>rRNA introns, odd ribosomes, and small enigmatic genomes across a large radiation of phyla.</title>
        <authorList>
            <person name="Brown C.T."/>
            <person name="Hug L.A."/>
            <person name="Thomas B.C."/>
            <person name="Sharon I."/>
            <person name="Castelle C.J."/>
            <person name="Singh A."/>
            <person name="Wilkins M.J."/>
            <person name="Williams K.H."/>
            <person name="Banfield J.F."/>
        </authorList>
    </citation>
    <scope>NUCLEOTIDE SEQUENCE [LARGE SCALE GENOMIC DNA]</scope>
</reference>
<evidence type="ECO:0000313" key="5">
    <source>
        <dbReference type="EMBL" id="KKP37225.1"/>
    </source>
</evidence>
<evidence type="ECO:0000259" key="4">
    <source>
        <dbReference type="PROSITE" id="PS51084"/>
    </source>
</evidence>
<dbReference type="InterPro" id="IPR011146">
    <property type="entry name" value="HIT-like"/>
</dbReference>
<evidence type="ECO:0000256" key="3">
    <source>
        <dbReference type="PROSITE-ProRule" id="PRU00464"/>
    </source>
</evidence>
<dbReference type="InterPro" id="IPR036265">
    <property type="entry name" value="HIT-like_sf"/>
</dbReference>
<proteinExistence type="predicted"/>
<dbReference type="InterPro" id="IPR001310">
    <property type="entry name" value="Histidine_triad_HIT"/>
</dbReference>
<dbReference type="Pfam" id="PF11969">
    <property type="entry name" value="DcpS_C"/>
    <property type="match status" value="1"/>
</dbReference>
<dbReference type="AlphaFoldDB" id="A0A0G0BEF6"/>
<dbReference type="InterPro" id="IPR019808">
    <property type="entry name" value="Histidine_triad_CS"/>
</dbReference>
<organism evidence="5 6">
    <name type="scientific">Candidatus Roizmanbacteria bacterium GW2011_GWA2_32_13</name>
    <dbReference type="NCBI Taxonomy" id="1618475"/>
    <lineage>
        <taxon>Bacteria</taxon>
        <taxon>Candidatus Roizmaniibacteriota</taxon>
    </lineage>
</organism>
<dbReference type="Proteomes" id="UP000034349">
    <property type="component" value="Unassembled WGS sequence"/>
</dbReference>
<dbReference type="Gene3D" id="3.30.428.10">
    <property type="entry name" value="HIT-like"/>
    <property type="match status" value="1"/>
</dbReference>
<dbReference type="EMBL" id="LBOK01000005">
    <property type="protein sequence ID" value="KKP37225.1"/>
    <property type="molecule type" value="Genomic_DNA"/>
</dbReference>
<evidence type="ECO:0000256" key="2">
    <source>
        <dbReference type="PIRSR" id="PIRSR601310-3"/>
    </source>
</evidence>
<dbReference type="PROSITE" id="PS51084">
    <property type="entry name" value="HIT_2"/>
    <property type="match status" value="1"/>
</dbReference>
<dbReference type="PROSITE" id="PS00892">
    <property type="entry name" value="HIT_1"/>
    <property type="match status" value="1"/>
</dbReference>
<evidence type="ECO:0000256" key="1">
    <source>
        <dbReference type="PIRSR" id="PIRSR601310-1"/>
    </source>
</evidence>
<accession>A0A0G0BEF6</accession>
<gene>
    <name evidence="5" type="ORF">UR23_C0005G0005</name>
</gene>
<feature type="domain" description="HIT" evidence="4">
    <location>
        <begin position="4"/>
        <end position="115"/>
    </location>
</feature>
<comment type="caution">
    <text evidence="5">The sequence shown here is derived from an EMBL/GenBank/DDBJ whole genome shotgun (WGS) entry which is preliminary data.</text>
</comment>
<evidence type="ECO:0000313" key="6">
    <source>
        <dbReference type="Proteomes" id="UP000034349"/>
    </source>
</evidence>